<feature type="transmembrane region" description="Helical" evidence="1">
    <location>
        <begin position="60"/>
        <end position="77"/>
    </location>
</feature>
<name>A0ABZ2UQ80_9CYAN</name>
<dbReference type="Proteomes" id="UP001483337">
    <property type="component" value="Chromosome"/>
</dbReference>
<organism evidence="2 3">
    <name type="scientific">Okeanomitos corallinicola TIOX110</name>
    <dbReference type="NCBI Taxonomy" id="3133117"/>
    <lineage>
        <taxon>Bacteria</taxon>
        <taxon>Bacillati</taxon>
        <taxon>Cyanobacteriota</taxon>
        <taxon>Cyanophyceae</taxon>
        <taxon>Nostocales</taxon>
        <taxon>Aphanizomenonaceae</taxon>
        <taxon>Okeanomitos</taxon>
    </lineage>
</organism>
<evidence type="ECO:0000256" key="1">
    <source>
        <dbReference type="SAM" id="Phobius"/>
    </source>
</evidence>
<keyword evidence="1" id="KW-1133">Transmembrane helix</keyword>
<accession>A0ABZ2UQ80</accession>
<protein>
    <submittedName>
        <fullName evidence="2">DUF2752 domain-containing protein</fullName>
    </submittedName>
</protein>
<evidence type="ECO:0000313" key="3">
    <source>
        <dbReference type="Proteomes" id="UP001483337"/>
    </source>
</evidence>
<keyword evidence="3" id="KW-1185">Reference proteome</keyword>
<keyword evidence="1" id="KW-0472">Membrane</keyword>
<reference evidence="2 3" key="1">
    <citation type="submission" date="2024-04" db="EMBL/GenBank/DDBJ databases">
        <title>Okeanomitos corallinicola gen. &amp; sp. nov. (Nostocales, Cyanobacteria), a new toxic marine heterocyst-forming cyanobacterium from a coral reef.</title>
        <authorList>
            <person name="Li H."/>
            <person name="Li R."/>
            <person name="Kang J."/>
            <person name="Hii K.S."/>
            <person name="Mohamed H.F."/>
            <person name="Xu X."/>
            <person name="Luo Z."/>
        </authorList>
    </citation>
    <scope>NUCLEOTIDE SEQUENCE [LARGE SCALE GENOMIC DNA]</scope>
    <source>
        <strain evidence="2 3">TIOX110</strain>
    </source>
</reference>
<gene>
    <name evidence="2" type="ORF">WJM97_19530</name>
</gene>
<keyword evidence="1" id="KW-0812">Transmembrane</keyword>
<sequence>MTSSFMALARGDWHQALTEHLFGPLLFLGFLIAAVHVTIELFIKHPIKAFYWQLIKFKKLQILGLCTIFIYYLWRLYYLSQTGELYFALINSPLFKIFSGSV</sequence>
<dbReference type="EMBL" id="CP150886">
    <property type="protein sequence ID" value="WZB87529.1"/>
    <property type="molecule type" value="Genomic_DNA"/>
</dbReference>
<evidence type="ECO:0000313" key="2">
    <source>
        <dbReference type="EMBL" id="WZB87529.1"/>
    </source>
</evidence>
<dbReference type="RefSeq" id="WP_353930442.1">
    <property type="nucleotide sequence ID" value="NZ_CP150886.1"/>
</dbReference>
<feature type="transmembrane region" description="Helical" evidence="1">
    <location>
        <begin position="20"/>
        <end position="39"/>
    </location>
</feature>
<proteinExistence type="predicted"/>